<feature type="signal peptide" evidence="1">
    <location>
        <begin position="1"/>
        <end position="26"/>
    </location>
</feature>
<reference evidence="3 4" key="1">
    <citation type="submission" date="2021-02" db="EMBL/GenBank/DDBJ databases">
        <title>Genome Streptomyces sp. RHZ10.</title>
        <authorList>
            <person name="Besaury L."/>
        </authorList>
    </citation>
    <scope>NUCLEOTIDE SEQUENCE [LARGE SCALE GENOMIC DNA]</scope>
    <source>
        <strain evidence="3 4">RHZ10</strain>
    </source>
</reference>
<accession>A0ABS2HNY3</accession>
<dbReference type="Pfam" id="PF14016">
    <property type="entry name" value="DUF4232"/>
    <property type="match status" value="1"/>
</dbReference>
<evidence type="ECO:0000313" key="4">
    <source>
        <dbReference type="Proteomes" id="UP000712045"/>
    </source>
</evidence>
<feature type="domain" description="DUF4232" evidence="2">
    <location>
        <begin position="40"/>
        <end position="170"/>
    </location>
</feature>
<dbReference type="EMBL" id="JAFEUF010000001">
    <property type="protein sequence ID" value="MBM7052395.1"/>
    <property type="molecule type" value="Genomic_DNA"/>
</dbReference>
<protein>
    <submittedName>
        <fullName evidence="3">DUF4232 domain-containing protein</fullName>
    </submittedName>
</protein>
<dbReference type="InterPro" id="IPR025326">
    <property type="entry name" value="DUF4232"/>
</dbReference>
<proteinExistence type="predicted"/>
<evidence type="ECO:0000259" key="2">
    <source>
        <dbReference type="Pfam" id="PF14016"/>
    </source>
</evidence>
<comment type="caution">
    <text evidence="3">The sequence shown here is derived from an EMBL/GenBank/DDBJ whole genome shotgun (WGS) entry which is preliminary data.</text>
</comment>
<keyword evidence="4" id="KW-1185">Reference proteome</keyword>
<evidence type="ECO:0000313" key="3">
    <source>
        <dbReference type="EMBL" id="MBM7052395.1"/>
    </source>
</evidence>
<feature type="chain" id="PRO_5045599262" evidence="1">
    <location>
        <begin position="27"/>
        <end position="177"/>
    </location>
</feature>
<dbReference type="Proteomes" id="UP000712045">
    <property type="component" value="Unassembled WGS sequence"/>
</dbReference>
<organism evidence="3 4">
    <name type="scientific">Streptomyces durocortorensis</name>
    <dbReference type="NCBI Taxonomy" id="2811104"/>
    <lineage>
        <taxon>Bacteria</taxon>
        <taxon>Bacillati</taxon>
        <taxon>Actinomycetota</taxon>
        <taxon>Actinomycetes</taxon>
        <taxon>Kitasatosporales</taxon>
        <taxon>Streptomycetaceae</taxon>
        <taxon>Streptomyces</taxon>
    </lineage>
</organism>
<name>A0ABS2HNY3_9ACTN</name>
<evidence type="ECO:0000256" key="1">
    <source>
        <dbReference type="SAM" id="SignalP"/>
    </source>
</evidence>
<sequence>MVISRATIAVTAAVAFAAAGTGAAFASDATSSTARATQECQPGTLKATTTQLGTEQAGMNHAGTFLKLTNTGNVTCVLSGYAGLALEGGGHTALPTQTEHGDTYFATDPGPHDVTLQAGDSAYADLVWTHTGADTAAAHYLQISPTGGNAHSTVPFEQDVDNGDLSVTAWSDTPPAV</sequence>
<keyword evidence="1" id="KW-0732">Signal</keyword>
<gene>
    <name evidence="3" type="ORF">JS521_00435</name>
</gene>
<dbReference type="RefSeq" id="WP_205080715.1">
    <property type="nucleotide sequence ID" value="NZ_JAFEUF010000001.1"/>
</dbReference>